<evidence type="ECO:0000313" key="12">
    <source>
        <dbReference type="Proteomes" id="UP001595379"/>
    </source>
</evidence>
<dbReference type="Pfam" id="PF02367">
    <property type="entry name" value="TsaE"/>
    <property type="match status" value="1"/>
</dbReference>
<dbReference type="Gene3D" id="3.40.50.300">
    <property type="entry name" value="P-loop containing nucleotide triphosphate hydrolases"/>
    <property type="match status" value="1"/>
</dbReference>
<dbReference type="SUPFAM" id="SSF52540">
    <property type="entry name" value="P-loop containing nucleoside triphosphate hydrolases"/>
    <property type="match status" value="1"/>
</dbReference>
<dbReference type="PANTHER" id="PTHR33540">
    <property type="entry name" value="TRNA THREONYLCARBAMOYLADENOSINE BIOSYNTHESIS PROTEIN TSAE"/>
    <property type="match status" value="1"/>
</dbReference>
<evidence type="ECO:0000256" key="4">
    <source>
        <dbReference type="ARBA" id="ARBA00022490"/>
    </source>
</evidence>
<dbReference type="InterPro" id="IPR027417">
    <property type="entry name" value="P-loop_NTPase"/>
</dbReference>
<evidence type="ECO:0000256" key="8">
    <source>
        <dbReference type="ARBA" id="ARBA00022840"/>
    </source>
</evidence>
<evidence type="ECO:0000256" key="7">
    <source>
        <dbReference type="ARBA" id="ARBA00022741"/>
    </source>
</evidence>
<accession>A0ABV6ZXR5</accession>
<dbReference type="Proteomes" id="UP001595379">
    <property type="component" value="Unassembled WGS sequence"/>
</dbReference>
<keyword evidence="7" id="KW-0547">Nucleotide-binding</keyword>
<comment type="caution">
    <text evidence="11">The sequence shown here is derived from an EMBL/GenBank/DDBJ whole genome shotgun (WGS) entry which is preliminary data.</text>
</comment>
<evidence type="ECO:0000256" key="9">
    <source>
        <dbReference type="ARBA" id="ARBA00022842"/>
    </source>
</evidence>
<organism evidence="11 12">
    <name type="scientific">Hyphobacterium vulgare</name>
    <dbReference type="NCBI Taxonomy" id="1736751"/>
    <lineage>
        <taxon>Bacteria</taxon>
        <taxon>Pseudomonadati</taxon>
        <taxon>Pseudomonadota</taxon>
        <taxon>Alphaproteobacteria</taxon>
        <taxon>Maricaulales</taxon>
        <taxon>Maricaulaceae</taxon>
        <taxon>Hyphobacterium</taxon>
    </lineage>
</organism>
<proteinExistence type="inferred from homology"/>
<keyword evidence="12" id="KW-1185">Reference proteome</keyword>
<sequence length="156" mass="16427">MTGVSLDFSLKDAAATARLGAALGARLRGGDTVLLVGDLGAGKTTFARGMIAALAGVDDAPSPTYTLVQSYETADGTPLVHADLYRIEDEGELGELGLDDAFDDSIVLIEWPDRLGQRAPKEALTLKLSLAPEGRMAHISGGTEWKDRLDGFDPRG</sequence>
<evidence type="ECO:0000256" key="5">
    <source>
        <dbReference type="ARBA" id="ARBA00022694"/>
    </source>
</evidence>
<dbReference type="InterPro" id="IPR003442">
    <property type="entry name" value="T6A_TsaE"/>
</dbReference>
<gene>
    <name evidence="11" type="primary">tsaE</name>
    <name evidence="11" type="ORF">ACFOOR_08885</name>
</gene>
<evidence type="ECO:0000256" key="1">
    <source>
        <dbReference type="ARBA" id="ARBA00004496"/>
    </source>
</evidence>
<evidence type="ECO:0000256" key="6">
    <source>
        <dbReference type="ARBA" id="ARBA00022723"/>
    </source>
</evidence>
<keyword evidence="6" id="KW-0479">Metal-binding</keyword>
<evidence type="ECO:0000313" key="11">
    <source>
        <dbReference type="EMBL" id="MFC2926220.1"/>
    </source>
</evidence>
<name>A0ABV6ZXR5_9PROT</name>
<evidence type="ECO:0000256" key="3">
    <source>
        <dbReference type="ARBA" id="ARBA00019010"/>
    </source>
</evidence>
<comment type="similarity">
    <text evidence="2">Belongs to the TsaE family.</text>
</comment>
<dbReference type="PANTHER" id="PTHR33540:SF2">
    <property type="entry name" value="TRNA THREONYLCARBAMOYLADENOSINE BIOSYNTHESIS PROTEIN TSAE"/>
    <property type="match status" value="1"/>
</dbReference>
<keyword evidence="8" id="KW-0067">ATP-binding</keyword>
<keyword evidence="9" id="KW-0460">Magnesium</keyword>
<dbReference type="EMBL" id="JBHRSV010000016">
    <property type="protein sequence ID" value="MFC2926220.1"/>
    <property type="molecule type" value="Genomic_DNA"/>
</dbReference>
<dbReference type="RefSeq" id="WP_343164533.1">
    <property type="nucleotide sequence ID" value="NZ_JBHRSV010000016.1"/>
</dbReference>
<keyword evidence="5" id="KW-0819">tRNA processing</keyword>
<evidence type="ECO:0000256" key="10">
    <source>
        <dbReference type="ARBA" id="ARBA00032441"/>
    </source>
</evidence>
<reference evidence="12" key="1">
    <citation type="journal article" date="2019" name="Int. J. Syst. Evol. Microbiol.">
        <title>The Global Catalogue of Microorganisms (GCM) 10K type strain sequencing project: providing services to taxonomists for standard genome sequencing and annotation.</title>
        <authorList>
            <consortium name="The Broad Institute Genomics Platform"/>
            <consortium name="The Broad Institute Genome Sequencing Center for Infectious Disease"/>
            <person name="Wu L."/>
            <person name="Ma J."/>
        </authorList>
    </citation>
    <scope>NUCLEOTIDE SEQUENCE [LARGE SCALE GENOMIC DNA]</scope>
    <source>
        <strain evidence="12">KCTC 52487</strain>
    </source>
</reference>
<keyword evidence="4" id="KW-0963">Cytoplasm</keyword>
<evidence type="ECO:0000256" key="2">
    <source>
        <dbReference type="ARBA" id="ARBA00007599"/>
    </source>
</evidence>
<dbReference type="NCBIfam" id="TIGR00150">
    <property type="entry name" value="T6A_YjeE"/>
    <property type="match status" value="1"/>
</dbReference>
<comment type="subcellular location">
    <subcellularLocation>
        <location evidence="1">Cytoplasm</location>
    </subcellularLocation>
</comment>
<protein>
    <recommendedName>
        <fullName evidence="3">tRNA threonylcarbamoyladenosine biosynthesis protein TsaE</fullName>
    </recommendedName>
    <alternativeName>
        <fullName evidence="10">t(6)A37 threonylcarbamoyladenosine biosynthesis protein TsaE</fullName>
    </alternativeName>
</protein>